<keyword evidence="6" id="KW-0808">Transferase</keyword>
<keyword evidence="5" id="KW-0328">Glycosyltransferase</keyword>
<dbReference type="NCBIfam" id="TIGR02074">
    <property type="entry name" value="PBP_1a_fam"/>
    <property type="match status" value="1"/>
</dbReference>
<evidence type="ECO:0000313" key="17">
    <source>
        <dbReference type="EMBL" id="OIJ14772.1"/>
    </source>
</evidence>
<evidence type="ECO:0000256" key="13">
    <source>
        <dbReference type="ARBA" id="ARBA00049902"/>
    </source>
</evidence>
<feature type="region of interest" description="Disordered" evidence="14">
    <location>
        <begin position="1"/>
        <end position="24"/>
    </location>
</feature>
<keyword evidence="4" id="KW-0645">Protease</keyword>
<evidence type="ECO:0000259" key="16">
    <source>
        <dbReference type="PROSITE" id="PS50853"/>
    </source>
</evidence>
<keyword evidence="15" id="KW-0812">Transmembrane</keyword>
<dbReference type="AlphaFoldDB" id="A0A1S2LQJ6"/>
<name>A0A1S2LQJ6_9BACI</name>
<evidence type="ECO:0000256" key="4">
    <source>
        <dbReference type="ARBA" id="ARBA00022670"/>
    </source>
</evidence>
<dbReference type="RefSeq" id="WP_071308939.1">
    <property type="nucleotide sequence ID" value="NZ_MLQR01000016.1"/>
</dbReference>
<gene>
    <name evidence="17" type="ORF">BKP37_07265</name>
</gene>
<dbReference type="GO" id="GO:0008658">
    <property type="term" value="F:penicillin binding"/>
    <property type="evidence" value="ECO:0007669"/>
    <property type="project" value="InterPro"/>
</dbReference>
<keyword evidence="9" id="KW-0573">Peptidoglycan synthesis</keyword>
<feature type="compositionally biased region" description="Basic and acidic residues" evidence="14">
    <location>
        <begin position="15"/>
        <end position="24"/>
    </location>
</feature>
<dbReference type="Proteomes" id="UP000179524">
    <property type="component" value="Unassembled WGS sequence"/>
</dbReference>
<reference evidence="17 18" key="1">
    <citation type="submission" date="2016-10" db="EMBL/GenBank/DDBJ databases">
        <title>Draft genome sequences of four alkaliphilic bacteria belonging to the Anaerobacillus genus.</title>
        <authorList>
            <person name="Bassil N.M."/>
            <person name="Lloyd J.R."/>
        </authorList>
    </citation>
    <scope>NUCLEOTIDE SEQUENCE [LARGE SCALE GENOMIC DNA]</scope>
    <source>
        <strain evidence="17 18">DSM 18345</strain>
    </source>
</reference>
<dbReference type="InterPro" id="IPR003961">
    <property type="entry name" value="FN3_dom"/>
</dbReference>
<evidence type="ECO:0000256" key="10">
    <source>
        <dbReference type="ARBA" id="ARBA00023268"/>
    </source>
</evidence>
<dbReference type="InterPro" id="IPR012338">
    <property type="entry name" value="Beta-lactam/transpept-like"/>
</dbReference>
<evidence type="ECO:0000256" key="1">
    <source>
        <dbReference type="ARBA" id="ARBA00007090"/>
    </source>
</evidence>
<dbReference type="Pfam" id="PF00912">
    <property type="entry name" value="Transgly"/>
    <property type="match status" value="1"/>
</dbReference>
<evidence type="ECO:0000256" key="15">
    <source>
        <dbReference type="SAM" id="Phobius"/>
    </source>
</evidence>
<dbReference type="OrthoDB" id="9766909at2"/>
<keyword evidence="3" id="KW-0121">Carboxypeptidase</keyword>
<evidence type="ECO:0000256" key="9">
    <source>
        <dbReference type="ARBA" id="ARBA00022984"/>
    </source>
</evidence>
<dbReference type="CDD" id="cd00063">
    <property type="entry name" value="FN3"/>
    <property type="match status" value="1"/>
</dbReference>
<keyword evidence="18" id="KW-1185">Reference proteome</keyword>
<dbReference type="SUPFAM" id="SSF53955">
    <property type="entry name" value="Lysozyme-like"/>
    <property type="match status" value="1"/>
</dbReference>
<feature type="domain" description="Fibronectin type-III" evidence="16">
    <location>
        <begin position="698"/>
        <end position="790"/>
    </location>
</feature>
<organism evidence="17 18">
    <name type="scientific">Anaerobacillus alkalilacustris</name>
    <dbReference type="NCBI Taxonomy" id="393763"/>
    <lineage>
        <taxon>Bacteria</taxon>
        <taxon>Bacillati</taxon>
        <taxon>Bacillota</taxon>
        <taxon>Bacilli</taxon>
        <taxon>Bacillales</taxon>
        <taxon>Bacillaceae</taxon>
        <taxon>Anaerobacillus</taxon>
    </lineage>
</organism>
<evidence type="ECO:0000256" key="3">
    <source>
        <dbReference type="ARBA" id="ARBA00022645"/>
    </source>
</evidence>
<evidence type="ECO:0000256" key="5">
    <source>
        <dbReference type="ARBA" id="ARBA00022676"/>
    </source>
</evidence>
<feature type="transmembrane region" description="Helical" evidence="15">
    <location>
        <begin position="34"/>
        <end position="57"/>
    </location>
</feature>
<keyword evidence="15" id="KW-1133">Transmembrane helix</keyword>
<feature type="region of interest" description="Disordered" evidence="14">
    <location>
        <begin position="792"/>
        <end position="848"/>
    </location>
</feature>
<evidence type="ECO:0000256" key="6">
    <source>
        <dbReference type="ARBA" id="ARBA00022679"/>
    </source>
</evidence>
<evidence type="ECO:0000256" key="7">
    <source>
        <dbReference type="ARBA" id="ARBA00022801"/>
    </source>
</evidence>
<proteinExistence type="inferred from homology"/>
<dbReference type="InterPro" id="IPR023346">
    <property type="entry name" value="Lysozyme-like_dom_sf"/>
</dbReference>
<dbReference type="InterPro" id="IPR050396">
    <property type="entry name" value="Glycosyltr_51/Transpeptidase"/>
</dbReference>
<sequence>MSEDIRTRQGRRKQKESEKKKKDSSPKKLVLKKIGLSLAVLFGVLLIGGSITIFSMIKDAPPLDPEKLTLAQNPAILDQNDELFTTLTAVENRRLATIDEIPPLLENAFISVEDIRFREHFGLDLRRIGGAVRANVTGGFGAEGASTITQQVVKNLYLSSEKRITRKIQEQYLAIKLEQKYSKDQILEMYLNAIYFSEGAYGVVEAAERYFSKTLDELEVQDVALLAGIPQRPNFFNPFKNPEEAEKRRNVVISLMERYGKISSEEATKAREIRVEDQLKRSEKEPYPYRAFLDQVLKEVEAIDGITSTDIYTGGLTIYTTIDQDAQRFVDNLLQSEDQINFPDEFFQAGLTVVDTKTGEIKAIGGGRQKEVVKRGYNWATDPKRQPGSTIKPILDYGPAIEHLKWSTYHQIKDEPHQYTNGVPIRNFNNQYAGNVSMRHALLRSLNIPAVKAFQAVGKETAAEFGKGLGIPLDTIEEPYSLGGFTTGISTLELAGAYSAFGNEGVYNKPHTVRKVVFPDGRTIDLTPKSHMAMSDYTAFMITDMLKSAVAPGGTGVRARVDSLPMAGKTGTSNFSEQEKQRFNITSGAKDIWFAGYTTNYSIAVWTGYNTPEEGYIKYDGHSEHIAKDLFKKVMTEISKGNETPDFKQPNSVVKVGLERGTGLLPSAHTPRDQIIYEYFVKGTEPSKVSERFAKPVAPRDFMGAYQEDSAQIILSWVYPSEDRANHKFELEVSINGGSFSLISSTNDLQHIIKNPNEDSTYRFRLSAVSKDNNKLRSDPIEISITTPKKEIEEVVEETPPPIEIPDPVEDLEVEDEVQEDDEKPEEENNSEQTEEIVEQQSEDTNGT</sequence>
<dbReference type="InterPro" id="IPR036950">
    <property type="entry name" value="PBP_transglycosylase"/>
</dbReference>
<feature type="compositionally biased region" description="Acidic residues" evidence="14">
    <location>
        <begin position="807"/>
        <end position="842"/>
    </location>
</feature>
<evidence type="ECO:0000256" key="14">
    <source>
        <dbReference type="SAM" id="MobiDB-lite"/>
    </source>
</evidence>
<evidence type="ECO:0000256" key="8">
    <source>
        <dbReference type="ARBA" id="ARBA00022960"/>
    </source>
</evidence>
<dbReference type="GO" id="GO:0009002">
    <property type="term" value="F:serine-type D-Ala-D-Ala carboxypeptidase activity"/>
    <property type="evidence" value="ECO:0007669"/>
    <property type="project" value="UniProtKB-EC"/>
</dbReference>
<dbReference type="GO" id="GO:0071555">
    <property type="term" value="P:cell wall organization"/>
    <property type="evidence" value="ECO:0007669"/>
    <property type="project" value="UniProtKB-KW"/>
</dbReference>
<comment type="catalytic activity">
    <reaction evidence="13">
        <text>[GlcNAc-(1-&gt;4)-Mur2Ac(oyl-L-Ala-gamma-D-Glu-L-Lys-D-Ala-D-Ala)](n)-di-trans,octa-cis-undecaprenyl diphosphate + beta-D-GlcNAc-(1-&gt;4)-Mur2Ac(oyl-L-Ala-gamma-D-Glu-L-Lys-D-Ala-D-Ala)-di-trans,octa-cis-undecaprenyl diphosphate = [GlcNAc-(1-&gt;4)-Mur2Ac(oyl-L-Ala-gamma-D-Glu-L-Lys-D-Ala-D-Ala)](n+1)-di-trans,octa-cis-undecaprenyl diphosphate + di-trans,octa-cis-undecaprenyl diphosphate + H(+)</text>
        <dbReference type="Rhea" id="RHEA:23708"/>
        <dbReference type="Rhea" id="RHEA-COMP:9602"/>
        <dbReference type="Rhea" id="RHEA-COMP:9603"/>
        <dbReference type="ChEBI" id="CHEBI:15378"/>
        <dbReference type="ChEBI" id="CHEBI:58405"/>
        <dbReference type="ChEBI" id="CHEBI:60033"/>
        <dbReference type="ChEBI" id="CHEBI:78435"/>
        <dbReference type="EC" id="2.4.99.28"/>
    </reaction>
</comment>
<dbReference type="GO" id="GO:0008955">
    <property type="term" value="F:peptidoglycan glycosyltransferase activity"/>
    <property type="evidence" value="ECO:0007669"/>
    <property type="project" value="UniProtKB-EC"/>
</dbReference>
<dbReference type="GO" id="GO:0008360">
    <property type="term" value="P:regulation of cell shape"/>
    <property type="evidence" value="ECO:0007669"/>
    <property type="project" value="UniProtKB-KW"/>
</dbReference>
<dbReference type="InterPro" id="IPR001460">
    <property type="entry name" value="PCN-bd_Tpept"/>
</dbReference>
<keyword evidence="7" id="KW-0378">Hydrolase</keyword>
<dbReference type="PROSITE" id="PS50853">
    <property type="entry name" value="FN3"/>
    <property type="match status" value="1"/>
</dbReference>
<comment type="similarity">
    <text evidence="2">In the N-terminal section; belongs to the glycosyltransferase 51 family.</text>
</comment>
<evidence type="ECO:0000256" key="12">
    <source>
        <dbReference type="ARBA" id="ARBA00034000"/>
    </source>
</evidence>
<comment type="similarity">
    <text evidence="1">In the C-terminal section; belongs to the transpeptidase family.</text>
</comment>
<dbReference type="SUPFAM" id="SSF56601">
    <property type="entry name" value="beta-lactamase/transpeptidase-like"/>
    <property type="match status" value="1"/>
</dbReference>
<dbReference type="GO" id="GO:0009252">
    <property type="term" value="P:peptidoglycan biosynthetic process"/>
    <property type="evidence" value="ECO:0007669"/>
    <property type="project" value="UniProtKB-KW"/>
</dbReference>
<evidence type="ECO:0000256" key="2">
    <source>
        <dbReference type="ARBA" id="ARBA00007739"/>
    </source>
</evidence>
<dbReference type="Gene3D" id="2.60.40.10">
    <property type="entry name" value="Immunoglobulins"/>
    <property type="match status" value="1"/>
</dbReference>
<dbReference type="InterPro" id="IPR013783">
    <property type="entry name" value="Ig-like_fold"/>
</dbReference>
<dbReference type="InterPro" id="IPR001264">
    <property type="entry name" value="Glyco_trans_51"/>
</dbReference>
<evidence type="ECO:0000256" key="11">
    <source>
        <dbReference type="ARBA" id="ARBA00023316"/>
    </source>
</evidence>
<comment type="catalytic activity">
    <reaction evidence="12">
        <text>Preferential cleavage: (Ac)2-L-Lys-D-Ala-|-D-Ala. Also transpeptidation of peptidyl-alanyl moieties that are N-acyl substituents of D-alanine.</text>
        <dbReference type="EC" id="3.4.16.4"/>
    </reaction>
</comment>
<keyword evidence="8" id="KW-0133">Cell shape</keyword>
<dbReference type="SUPFAM" id="SSF49265">
    <property type="entry name" value="Fibronectin type III"/>
    <property type="match status" value="1"/>
</dbReference>
<evidence type="ECO:0000313" key="18">
    <source>
        <dbReference type="Proteomes" id="UP000179524"/>
    </source>
</evidence>
<protein>
    <submittedName>
        <fullName evidence="17">Penicillin-binding protein</fullName>
    </submittedName>
</protein>
<dbReference type="Gene3D" id="1.10.3810.10">
    <property type="entry name" value="Biosynthetic peptidoglycan transglycosylase-like"/>
    <property type="match status" value="1"/>
</dbReference>
<keyword evidence="15" id="KW-0472">Membrane</keyword>
<dbReference type="FunFam" id="1.10.3810.10:FF:000001">
    <property type="entry name" value="Penicillin-binding protein 1A"/>
    <property type="match status" value="1"/>
</dbReference>
<dbReference type="Pfam" id="PF00905">
    <property type="entry name" value="Transpeptidase"/>
    <property type="match status" value="1"/>
</dbReference>
<accession>A0A1S2LQJ6</accession>
<dbReference type="EMBL" id="MLQR01000016">
    <property type="protein sequence ID" value="OIJ14772.1"/>
    <property type="molecule type" value="Genomic_DNA"/>
</dbReference>
<dbReference type="Gene3D" id="3.40.710.10">
    <property type="entry name" value="DD-peptidase/beta-lactamase superfamily"/>
    <property type="match status" value="1"/>
</dbReference>
<comment type="caution">
    <text evidence="17">The sequence shown here is derived from an EMBL/GenBank/DDBJ whole genome shotgun (WGS) entry which is preliminary data.</text>
</comment>
<dbReference type="GO" id="GO:0030288">
    <property type="term" value="C:outer membrane-bounded periplasmic space"/>
    <property type="evidence" value="ECO:0007669"/>
    <property type="project" value="TreeGrafter"/>
</dbReference>
<dbReference type="InterPro" id="IPR036116">
    <property type="entry name" value="FN3_sf"/>
</dbReference>
<dbReference type="PANTHER" id="PTHR32282">
    <property type="entry name" value="BINDING PROTEIN TRANSPEPTIDASE, PUTATIVE-RELATED"/>
    <property type="match status" value="1"/>
</dbReference>
<keyword evidence="10" id="KW-0511">Multifunctional enzyme</keyword>
<dbReference type="PANTHER" id="PTHR32282:SF29">
    <property type="entry name" value="PENICILLIN-BINDING PROTEIN 1A"/>
    <property type="match status" value="1"/>
</dbReference>
<keyword evidence="11" id="KW-0961">Cell wall biogenesis/degradation</keyword>
<dbReference type="GO" id="GO:0006508">
    <property type="term" value="P:proteolysis"/>
    <property type="evidence" value="ECO:0007669"/>
    <property type="project" value="UniProtKB-KW"/>
</dbReference>